<dbReference type="InterPro" id="IPR050559">
    <property type="entry name" value="P-Pant_transferase_sf"/>
</dbReference>
<dbReference type="Proteomes" id="UP000683493">
    <property type="component" value="Chromosome"/>
</dbReference>
<comment type="similarity">
    <text evidence="1">Belongs to the P-Pant transferase superfamily. Gsp/Sfp/HetI/AcpT family.</text>
</comment>
<sequence length="230" mass="25729">MIPIAGLEGVRAQFRLEPLQRPDHEKQRLLGFLNDEEVRRGARLFDHLKREEFLVGRGLLREILAGYNGREPGCLEFLEGEFGKPYLAAEQAADGMCFNVSHAGGKLLVAVCYGAEIGVDLEEVRQDLAFRPMAERYFSVREREQLFSLAPQLQLDAFYRCWTRKEAYMKGTGRGFSLVSTAFDVSLLPGEPPALLRHGSDPAEVGRWCIIDLPVPGGYCAALAIQRQGE</sequence>
<reference evidence="4 5" key="1">
    <citation type="submission" date="2021-06" db="EMBL/GenBank/DDBJ databases">
        <title>Gemonas diversity in paddy soil.</title>
        <authorList>
            <person name="Liu G."/>
        </authorList>
    </citation>
    <scope>NUCLEOTIDE SEQUENCE [LARGE SCALE GENOMIC DNA]</scope>
    <source>
        <strain evidence="4 5">RG29</strain>
    </source>
</reference>
<evidence type="ECO:0000313" key="5">
    <source>
        <dbReference type="Proteomes" id="UP000683493"/>
    </source>
</evidence>
<dbReference type="Pfam" id="PF01648">
    <property type="entry name" value="ACPS"/>
    <property type="match status" value="1"/>
</dbReference>
<feature type="domain" description="4'-phosphopantetheinyl transferase" evidence="3">
    <location>
        <begin position="117"/>
        <end position="202"/>
    </location>
</feature>
<organism evidence="4 5">
    <name type="scientific">Geomonas diazotrophica</name>
    <dbReference type="NCBI Taxonomy" id="2843197"/>
    <lineage>
        <taxon>Bacteria</taxon>
        <taxon>Pseudomonadati</taxon>
        <taxon>Thermodesulfobacteriota</taxon>
        <taxon>Desulfuromonadia</taxon>
        <taxon>Geobacterales</taxon>
        <taxon>Geobacteraceae</taxon>
        <taxon>Geomonas</taxon>
    </lineage>
</organism>
<accession>A0ABX8JRW7</accession>
<gene>
    <name evidence="4" type="ORF">KP005_08650</name>
</gene>
<name>A0ABX8JRW7_9BACT</name>
<proteinExistence type="inferred from homology"/>
<keyword evidence="2 4" id="KW-0808">Transferase</keyword>
<dbReference type="GO" id="GO:0016740">
    <property type="term" value="F:transferase activity"/>
    <property type="evidence" value="ECO:0007669"/>
    <property type="project" value="UniProtKB-KW"/>
</dbReference>
<dbReference type="EMBL" id="CP076724">
    <property type="protein sequence ID" value="QWV99327.1"/>
    <property type="molecule type" value="Genomic_DNA"/>
</dbReference>
<evidence type="ECO:0000259" key="3">
    <source>
        <dbReference type="Pfam" id="PF01648"/>
    </source>
</evidence>
<evidence type="ECO:0000256" key="2">
    <source>
        <dbReference type="ARBA" id="ARBA00022679"/>
    </source>
</evidence>
<evidence type="ECO:0000256" key="1">
    <source>
        <dbReference type="ARBA" id="ARBA00010990"/>
    </source>
</evidence>
<dbReference type="InterPro" id="IPR008278">
    <property type="entry name" value="4-PPantetheinyl_Trfase_dom"/>
</dbReference>
<dbReference type="PANTHER" id="PTHR12215">
    <property type="entry name" value="PHOSPHOPANTETHEINE TRANSFERASE"/>
    <property type="match status" value="1"/>
</dbReference>
<evidence type="ECO:0000313" key="4">
    <source>
        <dbReference type="EMBL" id="QWV99327.1"/>
    </source>
</evidence>
<dbReference type="PANTHER" id="PTHR12215:SF10">
    <property type="entry name" value="L-AMINOADIPATE-SEMIALDEHYDE DEHYDROGENASE-PHOSPHOPANTETHEINYL TRANSFERASE"/>
    <property type="match status" value="1"/>
</dbReference>
<keyword evidence="5" id="KW-1185">Reference proteome</keyword>
<protein>
    <submittedName>
        <fullName evidence="4">4'-phosphopantetheinyl transferase superfamily protein</fullName>
    </submittedName>
</protein>